<name>A0A2P6N9M4_9EUKA</name>
<comment type="caution">
    <text evidence="1">The sequence shown here is derived from an EMBL/GenBank/DDBJ whole genome shotgun (WGS) entry which is preliminary data.</text>
</comment>
<organism evidence="1 2">
    <name type="scientific">Planoprotostelium fungivorum</name>
    <dbReference type="NCBI Taxonomy" id="1890364"/>
    <lineage>
        <taxon>Eukaryota</taxon>
        <taxon>Amoebozoa</taxon>
        <taxon>Evosea</taxon>
        <taxon>Variosea</taxon>
        <taxon>Cavosteliida</taxon>
        <taxon>Cavosteliaceae</taxon>
        <taxon>Planoprotostelium</taxon>
    </lineage>
</organism>
<gene>
    <name evidence="1" type="ORF">PROFUN_10706</name>
</gene>
<dbReference type="AlphaFoldDB" id="A0A2P6N9M4"/>
<proteinExistence type="predicted"/>
<keyword evidence="2" id="KW-1185">Reference proteome</keyword>
<sequence>MKRPRIEAVDDANPQVSLEEMALNLILSSNKATIVVSFPVGRAPYVRLANEKARELLPQLWNPTESSAVAGIWNSIMQVVLEGDERQEEVVVPGLLLKMKYRTTHVDGEPVVIVNAKKIKQLSIGVMSQPREIIPIVTAIENDVVGTVLGLRQINMSVIHFPQRGAIRYLAGNLNLARLFKLSCAADLQDRTSVELGQTSNDSAIVYDWYHQHVENKVVVCSTELEQFPGMVFMITAREVIPGYWVCMAITHSRNLTTGPHPLSSPKSGVPKMWIRNRWDQFMEETLRYVNQNRQFTSEFRRKIPKEFFDNPLNVYCYAYMSDQPFLPSGNRDGYLWKSSRGIVSAGKLQRKYHYTILPNGTKLRRRVMWLEETKNLWIIEYRHFDNSCNTEADKLMGPDCMNWNLILNSVYAEAPQELSTSIDKISSHFSMAETLMDQSQLGPDNVLSYVSGILHHWASGYGH</sequence>
<reference evidence="1 2" key="1">
    <citation type="journal article" date="2018" name="Genome Biol. Evol.">
        <title>Multiple Roots of Fruiting Body Formation in Amoebozoa.</title>
        <authorList>
            <person name="Hillmann F."/>
            <person name="Forbes G."/>
            <person name="Novohradska S."/>
            <person name="Ferling I."/>
            <person name="Riege K."/>
            <person name="Groth M."/>
            <person name="Westermann M."/>
            <person name="Marz M."/>
            <person name="Spaller T."/>
            <person name="Winckler T."/>
            <person name="Schaap P."/>
            <person name="Glockner G."/>
        </authorList>
    </citation>
    <scope>NUCLEOTIDE SEQUENCE [LARGE SCALE GENOMIC DNA]</scope>
    <source>
        <strain evidence="1 2">Jena</strain>
    </source>
</reference>
<protein>
    <submittedName>
        <fullName evidence="1">Uncharacterized protein</fullName>
    </submittedName>
</protein>
<dbReference type="InParanoid" id="A0A2P6N9M4"/>
<evidence type="ECO:0000313" key="1">
    <source>
        <dbReference type="EMBL" id="PRP80651.1"/>
    </source>
</evidence>
<evidence type="ECO:0000313" key="2">
    <source>
        <dbReference type="Proteomes" id="UP000241769"/>
    </source>
</evidence>
<dbReference type="EMBL" id="MDYQ01000142">
    <property type="protein sequence ID" value="PRP80651.1"/>
    <property type="molecule type" value="Genomic_DNA"/>
</dbReference>
<accession>A0A2P6N9M4</accession>
<dbReference type="Proteomes" id="UP000241769">
    <property type="component" value="Unassembled WGS sequence"/>
</dbReference>